<accession>A0A538UD59</accession>
<dbReference type="GO" id="GO:0051082">
    <property type="term" value="F:unfolded protein binding"/>
    <property type="evidence" value="ECO:0007669"/>
    <property type="project" value="InterPro"/>
</dbReference>
<dbReference type="GO" id="GO:0050821">
    <property type="term" value="P:protein stabilization"/>
    <property type="evidence" value="ECO:0007669"/>
    <property type="project" value="TreeGrafter"/>
</dbReference>
<evidence type="ECO:0000313" key="4">
    <source>
        <dbReference type="Proteomes" id="UP000319771"/>
    </source>
</evidence>
<evidence type="ECO:0000313" key="3">
    <source>
        <dbReference type="EMBL" id="TMQ73832.1"/>
    </source>
</evidence>
<sequence length="199" mass="21790">MISGTGHSPGERGVMMGTASGRARWTFGVAALVLALAGGAPRSAGAAGLNVGYIDSARIFQDYKDAREAQARFDRQVQGWRDEAGEKEKLVKQLRDEVRDLSPILSSLKRQEKEEALQKAIAEHERFVQSIWGPQGQAAQENERTTREVVEQIRSVVEKLAGEKGLDLVFDSAGGVIIFADKNLDLTAEVVRRLNERSA</sequence>
<evidence type="ECO:0000256" key="2">
    <source>
        <dbReference type="ARBA" id="ARBA00022729"/>
    </source>
</evidence>
<protein>
    <submittedName>
        <fullName evidence="3">OmpH family outer membrane protein</fullName>
    </submittedName>
</protein>
<comment type="caution">
    <text evidence="3">The sequence shown here is derived from an EMBL/GenBank/DDBJ whole genome shotgun (WGS) entry which is preliminary data.</text>
</comment>
<evidence type="ECO:0000256" key="1">
    <source>
        <dbReference type="ARBA" id="ARBA00009091"/>
    </source>
</evidence>
<dbReference type="PANTHER" id="PTHR35089">
    <property type="entry name" value="CHAPERONE PROTEIN SKP"/>
    <property type="match status" value="1"/>
</dbReference>
<dbReference type="GO" id="GO:0005829">
    <property type="term" value="C:cytosol"/>
    <property type="evidence" value="ECO:0007669"/>
    <property type="project" value="TreeGrafter"/>
</dbReference>
<dbReference type="Gene3D" id="3.30.910.20">
    <property type="entry name" value="Skp domain"/>
    <property type="match status" value="1"/>
</dbReference>
<dbReference type="Proteomes" id="UP000319771">
    <property type="component" value="Unassembled WGS sequence"/>
</dbReference>
<feature type="non-terminal residue" evidence="3">
    <location>
        <position position="199"/>
    </location>
</feature>
<dbReference type="InterPro" id="IPR024930">
    <property type="entry name" value="Skp_dom_sf"/>
</dbReference>
<dbReference type="SMART" id="SM00935">
    <property type="entry name" value="OmpH"/>
    <property type="match status" value="1"/>
</dbReference>
<organism evidence="3 4">
    <name type="scientific">Eiseniibacteriota bacterium</name>
    <dbReference type="NCBI Taxonomy" id="2212470"/>
    <lineage>
        <taxon>Bacteria</taxon>
        <taxon>Candidatus Eiseniibacteriota</taxon>
    </lineage>
</organism>
<dbReference type="InterPro" id="IPR005632">
    <property type="entry name" value="Chaperone_Skp"/>
</dbReference>
<name>A0A538UD59_UNCEI</name>
<reference evidence="3 4" key="1">
    <citation type="journal article" date="2019" name="Nat. Microbiol.">
        <title>Mediterranean grassland soil C-N compound turnover is dependent on rainfall and depth, and is mediated by genomically divergent microorganisms.</title>
        <authorList>
            <person name="Diamond S."/>
            <person name="Andeer P.F."/>
            <person name="Li Z."/>
            <person name="Crits-Christoph A."/>
            <person name="Burstein D."/>
            <person name="Anantharaman K."/>
            <person name="Lane K.R."/>
            <person name="Thomas B.C."/>
            <person name="Pan C."/>
            <person name="Northen T.R."/>
            <person name="Banfield J.F."/>
        </authorList>
    </citation>
    <scope>NUCLEOTIDE SEQUENCE [LARGE SCALE GENOMIC DNA]</scope>
    <source>
        <strain evidence="3">WS_11</strain>
    </source>
</reference>
<keyword evidence="2" id="KW-0732">Signal</keyword>
<dbReference type="Pfam" id="PF03938">
    <property type="entry name" value="OmpH"/>
    <property type="match status" value="1"/>
</dbReference>
<comment type="similarity">
    <text evidence="1">Belongs to the Skp family.</text>
</comment>
<gene>
    <name evidence="3" type="ORF">E6K81_02815</name>
</gene>
<proteinExistence type="inferred from homology"/>
<dbReference type="EMBL" id="VBPB01000040">
    <property type="protein sequence ID" value="TMQ73832.1"/>
    <property type="molecule type" value="Genomic_DNA"/>
</dbReference>
<dbReference type="PANTHER" id="PTHR35089:SF1">
    <property type="entry name" value="CHAPERONE PROTEIN SKP"/>
    <property type="match status" value="1"/>
</dbReference>
<dbReference type="SUPFAM" id="SSF111384">
    <property type="entry name" value="OmpH-like"/>
    <property type="match status" value="1"/>
</dbReference>
<dbReference type="AlphaFoldDB" id="A0A538UD59"/>